<dbReference type="InterPro" id="IPR036397">
    <property type="entry name" value="RNaseH_sf"/>
</dbReference>
<dbReference type="PANTHER" id="PTHR47326:SF1">
    <property type="entry name" value="HTH PSQ-TYPE DOMAIN-CONTAINING PROTEIN"/>
    <property type="match status" value="1"/>
</dbReference>
<reference evidence="1 2" key="1">
    <citation type="submission" date="2019-08" db="EMBL/GenBank/DDBJ databases">
        <authorList>
            <person name="Alioto T."/>
            <person name="Alioto T."/>
            <person name="Gomez Garrido J."/>
        </authorList>
    </citation>
    <scope>NUCLEOTIDE SEQUENCE [LARGE SCALE GENOMIC DNA]</scope>
</reference>
<evidence type="ECO:0000313" key="2">
    <source>
        <dbReference type="Proteomes" id="UP000325440"/>
    </source>
</evidence>
<dbReference type="EMBL" id="CABPRJ010002401">
    <property type="protein sequence ID" value="VVC45420.1"/>
    <property type="molecule type" value="Genomic_DNA"/>
</dbReference>
<keyword evidence="2" id="KW-1185">Reference proteome</keyword>
<organism evidence="1 2">
    <name type="scientific">Cinara cedri</name>
    <dbReference type="NCBI Taxonomy" id="506608"/>
    <lineage>
        <taxon>Eukaryota</taxon>
        <taxon>Metazoa</taxon>
        <taxon>Ecdysozoa</taxon>
        <taxon>Arthropoda</taxon>
        <taxon>Hexapoda</taxon>
        <taxon>Insecta</taxon>
        <taxon>Pterygota</taxon>
        <taxon>Neoptera</taxon>
        <taxon>Paraneoptera</taxon>
        <taxon>Hemiptera</taxon>
        <taxon>Sternorrhyncha</taxon>
        <taxon>Aphidomorpha</taxon>
        <taxon>Aphidoidea</taxon>
        <taxon>Aphididae</taxon>
        <taxon>Lachninae</taxon>
        <taxon>Cinara</taxon>
    </lineage>
</organism>
<sequence length="183" mass="21792">MKSLNLHIYRPRLLKALNEDDFDRQIEFIEWIQIMSQVDTDFLRWILWTDEAIFKTNGLINRHNCVYYDFENPNVIITQELNAPGVYVWAGIYSYTIISPYFYGGLVNGPKYLETLEEVKIKLDNKDIFRGKRIIWQLDGAPFHYAVVVRDFLNKNFNGWIGRRWTTEWPPRSPDLTPCDFSM</sequence>
<dbReference type="PANTHER" id="PTHR47326">
    <property type="entry name" value="TRANSPOSABLE ELEMENT TC3 TRANSPOSASE-LIKE PROTEIN"/>
    <property type="match status" value="1"/>
</dbReference>
<dbReference type="OrthoDB" id="6584906at2759"/>
<name>A0A5E4NQ60_9HEMI</name>
<evidence type="ECO:0008006" key="3">
    <source>
        <dbReference type="Google" id="ProtNLM"/>
    </source>
</evidence>
<dbReference type="AlphaFoldDB" id="A0A5E4NQ60"/>
<protein>
    <recommendedName>
        <fullName evidence="3">Transposase, type 1</fullName>
    </recommendedName>
</protein>
<dbReference type="Gene3D" id="3.30.420.10">
    <property type="entry name" value="Ribonuclease H-like superfamily/Ribonuclease H"/>
    <property type="match status" value="1"/>
</dbReference>
<accession>A0A5E4NQ60</accession>
<dbReference type="GO" id="GO:0003676">
    <property type="term" value="F:nucleic acid binding"/>
    <property type="evidence" value="ECO:0007669"/>
    <property type="project" value="InterPro"/>
</dbReference>
<proteinExistence type="predicted"/>
<evidence type="ECO:0000313" key="1">
    <source>
        <dbReference type="EMBL" id="VVC45420.1"/>
    </source>
</evidence>
<gene>
    <name evidence="1" type="ORF">CINCED_3A005419</name>
</gene>
<dbReference type="Proteomes" id="UP000325440">
    <property type="component" value="Unassembled WGS sequence"/>
</dbReference>